<dbReference type="GO" id="GO:0005509">
    <property type="term" value="F:calcium ion binding"/>
    <property type="evidence" value="ECO:0007669"/>
    <property type="project" value="InterPro"/>
</dbReference>
<reference evidence="11" key="1">
    <citation type="submission" date="2021-04" db="EMBL/GenBank/DDBJ databases">
        <authorList>
            <consortium name="Molecular Ecology Group"/>
        </authorList>
    </citation>
    <scope>NUCLEOTIDE SEQUENCE</scope>
</reference>
<protein>
    <submittedName>
        <fullName evidence="11">Uncharacterized protein</fullName>
    </submittedName>
</protein>
<keyword evidence="4 6" id="KW-1015">Disulfide bond</keyword>
<gene>
    <name evidence="11" type="ORF">CUNI_LOCUS1268</name>
</gene>
<dbReference type="SMART" id="SM00208">
    <property type="entry name" value="TNFR"/>
    <property type="match status" value="6"/>
</dbReference>
<feature type="disulfide bond" evidence="6">
    <location>
        <begin position="912"/>
        <end position="922"/>
    </location>
</feature>
<dbReference type="Pfam" id="PF07699">
    <property type="entry name" value="Ephrin_rec_like"/>
    <property type="match status" value="10"/>
</dbReference>
<dbReference type="SUPFAM" id="SSF49899">
    <property type="entry name" value="Concanavalin A-like lectins/glucanases"/>
    <property type="match status" value="1"/>
</dbReference>
<keyword evidence="7" id="KW-0768">Sushi</keyword>
<feature type="disulfide bond" evidence="6">
    <location>
        <begin position="1050"/>
        <end position="1059"/>
    </location>
</feature>
<dbReference type="InterPro" id="IPR000436">
    <property type="entry name" value="Sushi_SCR_CCP_dom"/>
</dbReference>
<dbReference type="OrthoDB" id="6162209at2759"/>
<dbReference type="PROSITE" id="PS00010">
    <property type="entry name" value="ASX_HYDROXYL"/>
    <property type="match status" value="5"/>
</dbReference>
<feature type="non-terminal residue" evidence="11">
    <location>
        <position position="1"/>
    </location>
</feature>
<feature type="domain" description="EGF-like" evidence="8">
    <location>
        <begin position="908"/>
        <end position="943"/>
    </location>
</feature>
<dbReference type="InterPro" id="IPR000152">
    <property type="entry name" value="EGF-type_Asp/Asn_hydroxyl_site"/>
</dbReference>
<evidence type="ECO:0000256" key="1">
    <source>
        <dbReference type="ARBA" id="ARBA00022536"/>
    </source>
</evidence>
<dbReference type="Gene3D" id="2.60.120.200">
    <property type="match status" value="1"/>
</dbReference>
<feature type="non-terminal residue" evidence="11">
    <location>
        <position position="2211"/>
    </location>
</feature>
<dbReference type="PROSITE" id="PS50825">
    <property type="entry name" value="HYR"/>
    <property type="match status" value="1"/>
</dbReference>
<keyword evidence="3" id="KW-0677">Repeat</keyword>
<dbReference type="InterPro" id="IPR018097">
    <property type="entry name" value="EGF_Ca-bd_CS"/>
</dbReference>
<dbReference type="PANTHER" id="PTHR46104">
    <property type="entry name" value="GENE 9195-RELATED-RELATED"/>
    <property type="match status" value="1"/>
</dbReference>
<feature type="domain" description="HYR" evidence="9">
    <location>
        <begin position="54"/>
        <end position="139"/>
    </location>
</feature>
<comment type="caution">
    <text evidence="6">Lacks conserved residue(s) required for the propagation of feature annotation.</text>
</comment>
<dbReference type="SUPFAM" id="SSF57535">
    <property type="entry name" value="Complement control module/SCR domain"/>
    <property type="match status" value="1"/>
</dbReference>
<feature type="domain" description="EGF-like" evidence="8">
    <location>
        <begin position="822"/>
        <end position="860"/>
    </location>
</feature>
<feature type="domain" description="Sushi" evidence="10">
    <location>
        <begin position="1"/>
        <end position="63"/>
    </location>
</feature>
<feature type="disulfide bond" evidence="6">
    <location>
        <begin position="850"/>
        <end position="859"/>
    </location>
</feature>
<evidence type="ECO:0000256" key="2">
    <source>
        <dbReference type="ARBA" id="ARBA00022729"/>
    </source>
</evidence>
<evidence type="ECO:0000256" key="7">
    <source>
        <dbReference type="PROSITE-ProRule" id="PRU00302"/>
    </source>
</evidence>
<dbReference type="PROSITE" id="PS50026">
    <property type="entry name" value="EGF_3"/>
    <property type="match status" value="7"/>
</dbReference>
<feature type="disulfide bond" evidence="6">
    <location>
        <begin position="1011"/>
        <end position="1020"/>
    </location>
</feature>
<feature type="domain" description="EGF-like" evidence="8">
    <location>
        <begin position="983"/>
        <end position="1021"/>
    </location>
</feature>
<dbReference type="Gene3D" id="2.10.50.10">
    <property type="entry name" value="Tumor Necrosis Factor Receptor, subunit A, domain 2"/>
    <property type="match status" value="11"/>
</dbReference>
<comment type="caution">
    <text evidence="11">The sequence shown here is derived from an EMBL/GenBank/DDBJ whole genome shotgun (WGS) entry which is preliminary data.</text>
</comment>
<organism evidence="11 12">
    <name type="scientific">Candidula unifasciata</name>
    <dbReference type="NCBI Taxonomy" id="100452"/>
    <lineage>
        <taxon>Eukaryota</taxon>
        <taxon>Metazoa</taxon>
        <taxon>Spiralia</taxon>
        <taxon>Lophotrochozoa</taxon>
        <taxon>Mollusca</taxon>
        <taxon>Gastropoda</taxon>
        <taxon>Heterobranchia</taxon>
        <taxon>Euthyneura</taxon>
        <taxon>Panpulmonata</taxon>
        <taxon>Eupulmonata</taxon>
        <taxon>Stylommatophora</taxon>
        <taxon>Helicina</taxon>
        <taxon>Helicoidea</taxon>
        <taxon>Geomitridae</taxon>
        <taxon>Candidula</taxon>
    </lineage>
</organism>
<dbReference type="InterPro" id="IPR000742">
    <property type="entry name" value="EGF"/>
</dbReference>
<evidence type="ECO:0000313" key="12">
    <source>
        <dbReference type="Proteomes" id="UP000678393"/>
    </source>
</evidence>
<sequence length="2211" mass="240565">PRCKDPGTRAGTVQIVRTSYEIDQIVQYNCTKPGFTTVTNDTLVCEYKNGTVQWSGDPPTCEDAEPPVITCPTVEPLDLYSTLVYADPIVSDNSGLSCFILDSGPPSGVSVVTNNTTVRYNATDTRNEYFCEFNVTVKDRSEPTIECPPRHQQELAGRRYALVNLNESLLVSHSGDGIIVFDPAGPLNVTEGSVIPVRVNITKQNGLVKGCAFLVSAASTTCSNETLPAIDNGRNENCVGNGSKMTCVGVCDQGHLFQNGTNSTSYSCVNGTWNVDSLVQSCIKMHDVIYNYDVSLIYNLNGSKIPPSAQYDRTLCSDRHCSFLSHLVENISACGYNTFRVINCRSTEEGHSSEDTSFTLQLLSADGNETSLQNCNDTLQNQSVTLFGPTYPGNGTMSCLSPWSVDSGSVVIVPVNSSCDNNSMMVDYKGRNYCMPCGQGMSFNTATGTCHQCPDGYYQDEEGQAVCKTCPNGVLKSHTPRTKKSHCFELCPGGFISTSGYKEDNCTACPENQFSISSNSCQPCPNNGSTLGISGATSVTQCSEPCSPGEYSITGFKPCSACPKNFYSDSHGAKLCTECPSNSTTAGNGSKSFSDCNNNVCEIHDHRPVCSCKPGYYGDSCSNKSCDVCNPNPCYNDGVCTASGLNFTCNCKTETNCTFSKNPHIIYSTNDPSIPWSLNGNNTCRDLCHKSFSCVAYLIDDANACYQYNRLLLDNTIINIHQSYIKNCAEQKLFDGQLCERDLTNDCDLDMCASKEFCQDLVNHTECHCPYDGGNYDSKCAKPDDPCQSNNCSLHGKCISYGSLRSVCECDPGYTGDKCETDINECDINSQGCLYNGSCQDGVNTYSCSCVNGFSGSHCEILADFCNHNDCKVANGGICTNDFQNFTASCTCGEHYMPDSQNPDACVPIDYCLSNPCGNGTCRNVTGGFRCDCSLGFEGSHCQHNIDDCVSHNCKNGATCLDGVSNFTCTCSAGFTGNSCETNIDDCSGKCATNNTEAPCQDLVEDYYCPCNPAYTGKNCSEAVNMCTVYEPCLHGGNCSNFTGGYNCTCAAGWTGNNCEQEINHCSSNPCQNNKYSGVACELEKDHCAGDPCNGGICTQNHLTYVCDCSNGERVHLCGQNCSETELACSSCPNNTTQRKFNDTYGNPRCACICHANETLVGDTCQTVDRDYDLVFLESFASKSKFVTSESGFYLDKNTSLTISISDMNSTFLSVFNTKVQFTTNADVSVDFTEDIGTKHSLDERFNWHFLSIVWSTNGNLRIRFDFLNLNQATVSALPPSEKFVFVQLGQSFYGYISQVSVWKTALTSKELYAFLLLGWTKYSFDSSVKRTRSSTATGSLSICNITNTIAQMGLNTPECKNIKLTDKTPPKVNYCNESTVLLADYSKHQVNSSELGYEFTDDHDGKLLIEGQLYSYGAYDIAVTANDSAGNIGVCMTRTYITRSAAQCSDNLDGNKVTCPPDMLPSVPTPNFVSCSHLQTYNLDDMYEKPDRIVCGVRKPLSVTVNVTLPYQIVVDCHEDTVVKEINGHLIAIIKKLNNTWKGLCIDTNCSNVNSSGHCTGKRSLTANVQIGGLNVSLGAPGYPAMTPLEIMKMAVSGKDTFNISGVADAYVEIEKTIVDEMLSCTKGYSLSGIYCVQCGPGSYYDEGEQKCKLCKLNMYSDHPGNSSCTACPSNKVTLQRGSSSSADCKEKCPVGQMLNLTTNTCVSCPRNFYQDHEGKSYCFPCPPATETVNNGTISQADCREICKPGSELKGKVCVECQRGFYRPGNLQDPCTPCLMSNMTTRDNGSISEDECTIPRCPPGQFVQDNGTFTCQFCDYGKYQPNEAEFDCIPCVMNFTTENKGETNVSMCHLNCPEGKENINGTCVSCSDDHYKQTSGFDQCMNCTGDFTSTPSNRSYCTQMFCDVGRELIAGNCSDCDYRYYKPSRGNNVCTECPLNTTTASKGSTSDLNCSLAFCPAGSYLNESINNCSLCERGTFQDSPGKNNCIPCRSNYTTHFEGSFASSQCYEICLQGNYRNGTDCLPCPVGQYQNESDQTSCKICGNISGYNASTVSTQTVNKGDCFPICLEGFSLDKGKRSCLPCSVGTYKSSRSLNLNTRCESCKAHFTTRHENETSPDACILDKCEKGYYRDVSSSECRSCPVGEYQDSDLLLNVTACTKCPNGTTTLYEGAPVRDGYCINNCPDGEEYNLIFKICSVCPIGMYRPLG</sequence>
<evidence type="ECO:0000256" key="3">
    <source>
        <dbReference type="ARBA" id="ARBA00022737"/>
    </source>
</evidence>
<evidence type="ECO:0000256" key="6">
    <source>
        <dbReference type="PROSITE-ProRule" id="PRU00076"/>
    </source>
</evidence>
<dbReference type="InterPro" id="IPR013320">
    <property type="entry name" value="ConA-like_dom_sf"/>
</dbReference>
<dbReference type="InterPro" id="IPR009030">
    <property type="entry name" value="Growth_fac_rcpt_cys_sf"/>
</dbReference>
<proteinExistence type="predicted"/>
<dbReference type="PROSITE" id="PS01186">
    <property type="entry name" value="EGF_2"/>
    <property type="match status" value="6"/>
</dbReference>
<keyword evidence="12" id="KW-1185">Reference proteome</keyword>
<feature type="disulfide bond" evidence="6">
    <location>
        <begin position="933"/>
        <end position="942"/>
    </location>
</feature>
<dbReference type="FunFam" id="2.10.25.10:FF:000472">
    <property type="entry name" value="Uncharacterized protein, isoform A"/>
    <property type="match status" value="1"/>
</dbReference>
<dbReference type="Pfam" id="PF00008">
    <property type="entry name" value="EGF"/>
    <property type="match status" value="1"/>
</dbReference>
<evidence type="ECO:0000256" key="5">
    <source>
        <dbReference type="ARBA" id="ARBA00023180"/>
    </source>
</evidence>
<name>A0A8S3YL02_9EUPU</name>
<accession>A0A8S3YL02</accession>
<evidence type="ECO:0000256" key="4">
    <source>
        <dbReference type="ARBA" id="ARBA00023157"/>
    </source>
</evidence>
<feature type="disulfide bond" evidence="6">
    <location>
        <begin position="1088"/>
        <end position="1098"/>
    </location>
</feature>
<keyword evidence="2" id="KW-0732">Signal</keyword>
<feature type="domain" description="EGF-like" evidence="8">
    <location>
        <begin position="783"/>
        <end position="820"/>
    </location>
</feature>
<evidence type="ECO:0000259" key="8">
    <source>
        <dbReference type="PROSITE" id="PS50026"/>
    </source>
</evidence>
<dbReference type="CDD" id="cd00033">
    <property type="entry name" value="CCP"/>
    <property type="match status" value="1"/>
</dbReference>
<dbReference type="InterPro" id="IPR011641">
    <property type="entry name" value="Tyr-kin_ephrin_A/B_rcpt-like"/>
</dbReference>
<dbReference type="SUPFAM" id="SSF57196">
    <property type="entry name" value="EGF/Laminin"/>
    <property type="match status" value="1"/>
</dbReference>
<dbReference type="PROSITE" id="PS50923">
    <property type="entry name" value="SUSHI"/>
    <property type="match status" value="1"/>
</dbReference>
<dbReference type="CDD" id="cd00054">
    <property type="entry name" value="EGF_CA"/>
    <property type="match status" value="4"/>
</dbReference>
<dbReference type="InterPro" id="IPR035976">
    <property type="entry name" value="Sushi/SCR/CCP_sf"/>
</dbReference>
<dbReference type="PROSITE" id="PS01187">
    <property type="entry name" value="EGF_CA"/>
    <property type="match status" value="2"/>
</dbReference>
<dbReference type="SMART" id="SM00032">
    <property type="entry name" value="CCP"/>
    <property type="match status" value="1"/>
</dbReference>
<dbReference type="SMART" id="SM00181">
    <property type="entry name" value="EGF"/>
    <property type="match status" value="10"/>
</dbReference>
<evidence type="ECO:0000259" key="9">
    <source>
        <dbReference type="PROSITE" id="PS50825"/>
    </source>
</evidence>
<dbReference type="SMART" id="SM01411">
    <property type="entry name" value="Ephrin_rec_like"/>
    <property type="match status" value="13"/>
</dbReference>
<dbReference type="SUPFAM" id="SSF57184">
    <property type="entry name" value="Growth factor receptor domain"/>
    <property type="match status" value="9"/>
</dbReference>
<feature type="domain" description="EGF-like" evidence="8">
    <location>
        <begin position="1023"/>
        <end position="1060"/>
    </location>
</feature>
<dbReference type="PROSITE" id="PS00022">
    <property type="entry name" value="EGF_1"/>
    <property type="match status" value="7"/>
</dbReference>
<dbReference type="EMBL" id="CAJHNH020000154">
    <property type="protein sequence ID" value="CAG5115710.1"/>
    <property type="molecule type" value="Genomic_DNA"/>
</dbReference>
<dbReference type="Proteomes" id="UP000678393">
    <property type="component" value="Unassembled WGS sequence"/>
</dbReference>
<dbReference type="SMART" id="SM00179">
    <property type="entry name" value="EGF_CA"/>
    <property type="match status" value="6"/>
</dbReference>
<dbReference type="PANTHER" id="PTHR46104:SF1">
    <property type="entry name" value="GENE 9195-RELATED"/>
    <property type="match status" value="1"/>
</dbReference>
<feature type="disulfide bond" evidence="6">
    <location>
        <begin position="971"/>
        <end position="980"/>
    </location>
</feature>
<evidence type="ECO:0000313" key="11">
    <source>
        <dbReference type="EMBL" id="CAG5115710.1"/>
    </source>
</evidence>
<feature type="disulfide bond" evidence="6">
    <location>
        <begin position="1109"/>
        <end position="1118"/>
    </location>
</feature>
<evidence type="ECO:0000259" key="10">
    <source>
        <dbReference type="PROSITE" id="PS50923"/>
    </source>
</evidence>
<dbReference type="Gene3D" id="2.10.25.10">
    <property type="entry name" value="Laminin"/>
    <property type="match status" value="5"/>
</dbReference>
<keyword evidence="5" id="KW-0325">Glycoprotein</keyword>
<dbReference type="Pfam" id="PF02494">
    <property type="entry name" value="HYR"/>
    <property type="match status" value="1"/>
</dbReference>
<keyword evidence="1 6" id="KW-0245">EGF-like domain</keyword>
<feature type="domain" description="EGF-like" evidence="8">
    <location>
        <begin position="1084"/>
        <end position="1119"/>
    </location>
</feature>
<dbReference type="InterPro" id="IPR001881">
    <property type="entry name" value="EGF-like_Ca-bd_dom"/>
</dbReference>
<dbReference type="InterPro" id="IPR001368">
    <property type="entry name" value="TNFR/NGFR_Cys_rich_reg"/>
</dbReference>
<dbReference type="InterPro" id="IPR003410">
    <property type="entry name" value="HYR_dom"/>
</dbReference>
<feature type="domain" description="EGF-like" evidence="8">
    <location>
        <begin position="945"/>
        <end position="981"/>
    </location>
</feature>
<feature type="disulfide bond" evidence="6">
    <location>
        <begin position="810"/>
        <end position="819"/>
    </location>
</feature>